<keyword evidence="10" id="KW-1185">Reference proteome</keyword>
<comment type="similarity">
    <text evidence="1">Belongs to the universal ribosomal protein uL2 family.</text>
</comment>
<evidence type="ECO:0000256" key="1">
    <source>
        <dbReference type="ARBA" id="ARBA00005636"/>
    </source>
</evidence>
<evidence type="ECO:0000259" key="7">
    <source>
        <dbReference type="SMART" id="SM01382"/>
    </source>
</evidence>
<evidence type="ECO:0000259" key="8">
    <source>
        <dbReference type="SMART" id="SM01383"/>
    </source>
</evidence>
<evidence type="ECO:0000256" key="5">
    <source>
        <dbReference type="SAM" id="Coils"/>
    </source>
</evidence>
<dbReference type="InterPro" id="IPR022671">
    <property type="entry name" value="Ribosomal_uL2_CS"/>
</dbReference>
<keyword evidence="2 9" id="KW-0689">Ribosomal protein</keyword>
<dbReference type="GO" id="GO:0003735">
    <property type="term" value="F:structural constituent of ribosome"/>
    <property type="evidence" value="ECO:0007669"/>
    <property type="project" value="InterPro"/>
</dbReference>
<proteinExistence type="inferred from homology"/>
<protein>
    <recommendedName>
        <fullName evidence="4">Large ribosomal subunit protein uL2m</fullName>
    </recommendedName>
</protein>
<sequence length="530" mass="57867">MLSSARLALFNSARASSSRSISTTSTLYAATAVKQVTRTKKTPFVRIEGPFKTFKPITPGLRHLRMPYNPHLYNGAPIRALTVAKRKTGGRNKAGRITVRSVGGGHKQRIRILDFYRSEPGKCDVIRIEFDPRRSAHIALIRQRNPNAKQIFSYILAPDGIRAGDVVESYRDGIPDGLVEGFVDLRRRVRVERHEPRHNLEKGLHRVDVQHHKGPTATAEVMEPLPVKGTRVPAELEEGSVAQLEAELAALEAAAEQAALEAAALHAAEEVEEGEDVPSQEVVAEDAEADDGLATEAEFLPDPAAPVDGPPEDATFIEGLEEVEQAPRLNPRVDAMMAQKDKPEPPSTSSQLALGILRTVTIKPGNVLPLRLIPSGVHVHNISLHPYGPGKLVRSAGTYAEVVLHEEDGKYSHVKLQSGEVRKIGQECCATIGRVSNEHWKGRQLGKAGRSRNLGIRPHVRGVAMNAVDHPHGGGRGKSKGNKHPRSIYGWLAKGQRTRKPGPRGHPGANRMVVHERPRGVEKRGGGKRK</sequence>
<dbReference type="SMART" id="SM01383">
    <property type="entry name" value="Ribosomal_L2"/>
    <property type="match status" value="1"/>
</dbReference>
<dbReference type="GO" id="GO:0003723">
    <property type="term" value="F:RNA binding"/>
    <property type="evidence" value="ECO:0007669"/>
    <property type="project" value="InterPro"/>
</dbReference>
<dbReference type="GO" id="GO:0032543">
    <property type="term" value="P:mitochondrial translation"/>
    <property type="evidence" value="ECO:0007669"/>
    <property type="project" value="TreeGrafter"/>
</dbReference>
<dbReference type="InterPro" id="IPR002171">
    <property type="entry name" value="Ribosomal_uL2"/>
</dbReference>
<dbReference type="InterPro" id="IPR005880">
    <property type="entry name" value="Ribosomal_uL2_bac/org-type"/>
</dbReference>
<reference evidence="9 10" key="1">
    <citation type="journal article" date="2016" name="Mol. Biol. Evol.">
        <title>Comparative Genomics of Early-Diverging Mushroom-Forming Fungi Provides Insights into the Origins of Lignocellulose Decay Capabilities.</title>
        <authorList>
            <person name="Nagy L.G."/>
            <person name="Riley R."/>
            <person name="Tritt A."/>
            <person name="Adam C."/>
            <person name="Daum C."/>
            <person name="Floudas D."/>
            <person name="Sun H."/>
            <person name="Yadav J.S."/>
            <person name="Pangilinan J."/>
            <person name="Larsson K.H."/>
            <person name="Matsuura K."/>
            <person name="Barry K."/>
            <person name="Labutti K."/>
            <person name="Kuo R."/>
            <person name="Ohm R.A."/>
            <person name="Bhattacharya S.S."/>
            <person name="Shirouzu T."/>
            <person name="Yoshinaga Y."/>
            <person name="Martin F.M."/>
            <person name="Grigoriev I.V."/>
            <person name="Hibbett D.S."/>
        </authorList>
    </citation>
    <scope>NUCLEOTIDE SEQUENCE [LARGE SCALE GENOMIC DNA]</scope>
    <source>
        <strain evidence="9 10">TUFC12733</strain>
    </source>
</reference>
<feature type="coiled-coil region" evidence="5">
    <location>
        <begin position="234"/>
        <end position="268"/>
    </location>
</feature>
<accession>A0A167JWI2</accession>
<dbReference type="AlphaFoldDB" id="A0A167JWI2"/>
<feature type="compositionally biased region" description="Basic and acidic residues" evidence="6">
    <location>
        <begin position="513"/>
        <end position="530"/>
    </location>
</feature>
<evidence type="ECO:0000256" key="4">
    <source>
        <dbReference type="ARBA" id="ARBA00069872"/>
    </source>
</evidence>
<dbReference type="SUPFAM" id="SSF50249">
    <property type="entry name" value="Nucleic acid-binding proteins"/>
    <property type="match status" value="1"/>
</dbReference>
<feature type="domain" description="Large ribosomal subunit protein uL2 RNA-binding" evidence="8">
    <location>
        <begin position="90"/>
        <end position="169"/>
    </location>
</feature>
<dbReference type="InterPro" id="IPR022669">
    <property type="entry name" value="Ribosomal_uL2_C"/>
</dbReference>
<dbReference type="Proteomes" id="UP000076738">
    <property type="component" value="Unassembled WGS sequence"/>
</dbReference>
<dbReference type="FunFam" id="2.30.30.30:FF:000001">
    <property type="entry name" value="50S ribosomal protein L2"/>
    <property type="match status" value="1"/>
</dbReference>
<dbReference type="EMBL" id="KV417297">
    <property type="protein sequence ID" value="KZO94005.1"/>
    <property type="molecule type" value="Genomic_DNA"/>
</dbReference>
<dbReference type="Gene3D" id="2.30.30.30">
    <property type="match status" value="1"/>
</dbReference>
<evidence type="ECO:0000256" key="3">
    <source>
        <dbReference type="ARBA" id="ARBA00023274"/>
    </source>
</evidence>
<dbReference type="SMART" id="SM01382">
    <property type="entry name" value="Ribosomal_L2_C"/>
    <property type="match status" value="1"/>
</dbReference>
<dbReference type="NCBIfam" id="TIGR01171">
    <property type="entry name" value="rplB_bact"/>
    <property type="match status" value="1"/>
</dbReference>
<organism evidence="9 10">
    <name type="scientific">Calocera viscosa (strain TUFC12733)</name>
    <dbReference type="NCBI Taxonomy" id="1330018"/>
    <lineage>
        <taxon>Eukaryota</taxon>
        <taxon>Fungi</taxon>
        <taxon>Dikarya</taxon>
        <taxon>Basidiomycota</taxon>
        <taxon>Agaricomycotina</taxon>
        <taxon>Dacrymycetes</taxon>
        <taxon>Dacrymycetales</taxon>
        <taxon>Dacrymycetaceae</taxon>
        <taxon>Calocera</taxon>
    </lineage>
</organism>
<feature type="domain" description="Large ribosomal subunit protein uL2 C-terminal" evidence="7">
    <location>
        <begin position="362"/>
        <end position="492"/>
    </location>
</feature>
<gene>
    <name evidence="9" type="ORF">CALVIDRAFT_556581</name>
</gene>
<dbReference type="InterPro" id="IPR012340">
    <property type="entry name" value="NA-bd_OB-fold"/>
</dbReference>
<evidence type="ECO:0000256" key="2">
    <source>
        <dbReference type="ARBA" id="ARBA00022980"/>
    </source>
</evidence>
<name>A0A167JWI2_CALVF</name>
<dbReference type="Pfam" id="PF03947">
    <property type="entry name" value="Ribosomal_L2_C"/>
    <property type="match status" value="1"/>
</dbReference>
<dbReference type="SUPFAM" id="SSF50104">
    <property type="entry name" value="Translation proteins SH3-like domain"/>
    <property type="match status" value="1"/>
</dbReference>
<dbReference type="FunFam" id="4.10.950.10:FF:000001">
    <property type="entry name" value="50S ribosomal protein L2"/>
    <property type="match status" value="1"/>
</dbReference>
<feature type="compositionally biased region" description="Basic residues" evidence="6">
    <location>
        <begin position="473"/>
        <end position="486"/>
    </location>
</feature>
<dbReference type="PROSITE" id="PS00467">
    <property type="entry name" value="RIBOSOMAL_L2"/>
    <property type="match status" value="1"/>
</dbReference>
<dbReference type="Pfam" id="PF00181">
    <property type="entry name" value="Ribosomal_L2_N"/>
    <property type="match status" value="1"/>
</dbReference>
<dbReference type="PANTHER" id="PTHR13691:SF5">
    <property type="entry name" value="LARGE RIBOSOMAL SUBUNIT PROTEIN UL2M"/>
    <property type="match status" value="1"/>
</dbReference>
<dbReference type="InterPro" id="IPR014722">
    <property type="entry name" value="Rib_uL2_dom2"/>
</dbReference>
<dbReference type="Gene3D" id="4.10.950.10">
    <property type="entry name" value="Ribosomal protein L2, domain 3"/>
    <property type="match status" value="1"/>
</dbReference>
<dbReference type="GO" id="GO:0016740">
    <property type="term" value="F:transferase activity"/>
    <property type="evidence" value="ECO:0007669"/>
    <property type="project" value="InterPro"/>
</dbReference>
<evidence type="ECO:0000313" key="9">
    <source>
        <dbReference type="EMBL" id="KZO94005.1"/>
    </source>
</evidence>
<keyword evidence="3" id="KW-0687">Ribonucleoprotein</keyword>
<feature type="region of interest" description="Disordered" evidence="6">
    <location>
        <begin position="466"/>
        <end position="530"/>
    </location>
</feature>
<dbReference type="InterPro" id="IPR022666">
    <property type="entry name" value="Ribosomal_uL2_RNA-bd_dom"/>
</dbReference>
<dbReference type="InterPro" id="IPR008991">
    <property type="entry name" value="Translation_prot_SH3-like_sf"/>
</dbReference>
<dbReference type="Gene3D" id="2.40.50.140">
    <property type="entry name" value="Nucleic acid-binding proteins"/>
    <property type="match status" value="1"/>
</dbReference>
<dbReference type="STRING" id="1330018.A0A167JWI2"/>
<dbReference type="GO" id="GO:0005762">
    <property type="term" value="C:mitochondrial large ribosomal subunit"/>
    <property type="evidence" value="ECO:0007669"/>
    <property type="project" value="TreeGrafter"/>
</dbReference>
<dbReference type="OrthoDB" id="268576at2759"/>
<evidence type="ECO:0000313" key="10">
    <source>
        <dbReference type="Proteomes" id="UP000076738"/>
    </source>
</evidence>
<keyword evidence="5" id="KW-0175">Coiled coil</keyword>
<evidence type="ECO:0000256" key="6">
    <source>
        <dbReference type="SAM" id="MobiDB-lite"/>
    </source>
</evidence>
<dbReference type="PANTHER" id="PTHR13691">
    <property type="entry name" value="RIBOSOMAL PROTEIN L2"/>
    <property type="match status" value="1"/>
</dbReference>
<dbReference type="InterPro" id="IPR014726">
    <property type="entry name" value="Ribosomal_uL2_dom3"/>
</dbReference>